<keyword evidence="3" id="KW-1185">Reference proteome</keyword>
<dbReference type="Proteomes" id="UP001266305">
    <property type="component" value="Unassembled WGS sequence"/>
</dbReference>
<organism evidence="2 3">
    <name type="scientific">Saguinus oedipus</name>
    <name type="common">Cotton-top tamarin</name>
    <name type="synonym">Oedipomidas oedipus</name>
    <dbReference type="NCBI Taxonomy" id="9490"/>
    <lineage>
        <taxon>Eukaryota</taxon>
        <taxon>Metazoa</taxon>
        <taxon>Chordata</taxon>
        <taxon>Craniata</taxon>
        <taxon>Vertebrata</taxon>
        <taxon>Euteleostomi</taxon>
        <taxon>Mammalia</taxon>
        <taxon>Eutheria</taxon>
        <taxon>Euarchontoglires</taxon>
        <taxon>Primates</taxon>
        <taxon>Haplorrhini</taxon>
        <taxon>Platyrrhini</taxon>
        <taxon>Cebidae</taxon>
        <taxon>Callitrichinae</taxon>
        <taxon>Saguinus</taxon>
    </lineage>
</organism>
<evidence type="ECO:0000313" key="2">
    <source>
        <dbReference type="EMBL" id="KAK2087806.1"/>
    </source>
</evidence>
<gene>
    <name evidence="2" type="ORF">P7K49_033713</name>
</gene>
<name>A0ABQ9TSQ2_SAGOE</name>
<reference evidence="2 3" key="1">
    <citation type="submission" date="2023-05" db="EMBL/GenBank/DDBJ databases">
        <title>B98-5 Cell Line De Novo Hybrid Assembly: An Optical Mapping Approach.</title>
        <authorList>
            <person name="Kananen K."/>
            <person name="Auerbach J.A."/>
            <person name="Kautto E."/>
            <person name="Blachly J.S."/>
        </authorList>
    </citation>
    <scope>NUCLEOTIDE SEQUENCE [LARGE SCALE GENOMIC DNA]</scope>
    <source>
        <strain evidence="2">B95-8</strain>
        <tissue evidence="2">Cell line</tissue>
    </source>
</reference>
<accession>A0ABQ9TSQ2</accession>
<sequence length="151" mass="15992">MATSCKMDPPLLHSHGSAGLSGKGQGQAGSYGTEVCPLPSAGPNTKAQERPVQTLLELLLAFLQPDPSALQGVGVSQALWFLQTDPSHPEALRDISAALAPREVWLQSALCHYVPSTVLHPMGNDGYGWGNWGTPLPSPVERLACSPWQEG</sequence>
<feature type="region of interest" description="Disordered" evidence="1">
    <location>
        <begin position="1"/>
        <end position="46"/>
    </location>
</feature>
<feature type="compositionally biased region" description="Gly residues" evidence="1">
    <location>
        <begin position="19"/>
        <end position="29"/>
    </location>
</feature>
<evidence type="ECO:0000256" key="1">
    <source>
        <dbReference type="SAM" id="MobiDB-lite"/>
    </source>
</evidence>
<dbReference type="EMBL" id="JASSZA010000019">
    <property type="protein sequence ID" value="KAK2087806.1"/>
    <property type="molecule type" value="Genomic_DNA"/>
</dbReference>
<proteinExistence type="predicted"/>
<protein>
    <recommendedName>
        <fullName evidence="4">Hair growth associated</fullName>
    </recommendedName>
</protein>
<comment type="caution">
    <text evidence="2">The sequence shown here is derived from an EMBL/GenBank/DDBJ whole genome shotgun (WGS) entry which is preliminary data.</text>
</comment>
<evidence type="ECO:0008006" key="4">
    <source>
        <dbReference type="Google" id="ProtNLM"/>
    </source>
</evidence>
<evidence type="ECO:0000313" key="3">
    <source>
        <dbReference type="Proteomes" id="UP001266305"/>
    </source>
</evidence>